<gene>
    <name evidence="2" type="ORF">SLEP1_g25556</name>
</gene>
<evidence type="ECO:0000313" key="2">
    <source>
        <dbReference type="EMBL" id="GKV14730.1"/>
    </source>
</evidence>
<protein>
    <submittedName>
        <fullName evidence="2">Uncharacterized protein</fullName>
    </submittedName>
</protein>
<feature type="transmembrane region" description="Helical" evidence="1">
    <location>
        <begin position="121"/>
        <end position="143"/>
    </location>
</feature>
<keyword evidence="1" id="KW-0472">Membrane</keyword>
<dbReference type="EMBL" id="BPVZ01000041">
    <property type="protein sequence ID" value="GKV14730.1"/>
    <property type="molecule type" value="Genomic_DNA"/>
</dbReference>
<comment type="caution">
    <text evidence="2">The sequence shown here is derived from an EMBL/GenBank/DDBJ whole genome shotgun (WGS) entry which is preliminary data.</text>
</comment>
<sequence length="237" mass="26861">MSYRHRHPLEACGVSFFAIAQKAFAKAQDLNGPFGSMMKKTARLAAGVSPLLCTLQYQLLAVFAFADYYILAFETKAETIFPPSKHMFDEIDKLVKTVETLPENVDNALKKFPVITQQVPLLDWVLVHIISWLNFLISILTHWDSSSTKEKEIVVDKGYSERKHDSEHPKKGSSIRVPKGTYKEVLEKGTKRKGRGGGDTIVRNRDAMLEWFESGWLMKSPSKGTENKLSRSISYTF</sequence>
<proteinExistence type="predicted"/>
<reference evidence="2 3" key="1">
    <citation type="journal article" date="2021" name="Commun. Biol.">
        <title>The genome of Shorea leprosula (Dipterocarpaceae) highlights the ecological relevance of drought in aseasonal tropical rainforests.</title>
        <authorList>
            <person name="Ng K.K.S."/>
            <person name="Kobayashi M.J."/>
            <person name="Fawcett J.A."/>
            <person name="Hatakeyama M."/>
            <person name="Paape T."/>
            <person name="Ng C.H."/>
            <person name="Ang C.C."/>
            <person name="Tnah L.H."/>
            <person name="Lee C.T."/>
            <person name="Nishiyama T."/>
            <person name="Sese J."/>
            <person name="O'Brien M.J."/>
            <person name="Copetti D."/>
            <person name="Mohd Noor M.I."/>
            <person name="Ong R.C."/>
            <person name="Putra M."/>
            <person name="Sireger I.Z."/>
            <person name="Indrioko S."/>
            <person name="Kosugi Y."/>
            <person name="Izuno A."/>
            <person name="Isagi Y."/>
            <person name="Lee S.L."/>
            <person name="Shimizu K.K."/>
        </authorList>
    </citation>
    <scope>NUCLEOTIDE SEQUENCE [LARGE SCALE GENOMIC DNA]</scope>
    <source>
        <strain evidence="2">214</strain>
    </source>
</reference>
<keyword evidence="3" id="KW-1185">Reference proteome</keyword>
<organism evidence="2 3">
    <name type="scientific">Rubroshorea leprosula</name>
    <dbReference type="NCBI Taxonomy" id="152421"/>
    <lineage>
        <taxon>Eukaryota</taxon>
        <taxon>Viridiplantae</taxon>
        <taxon>Streptophyta</taxon>
        <taxon>Embryophyta</taxon>
        <taxon>Tracheophyta</taxon>
        <taxon>Spermatophyta</taxon>
        <taxon>Magnoliopsida</taxon>
        <taxon>eudicotyledons</taxon>
        <taxon>Gunneridae</taxon>
        <taxon>Pentapetalae</taxon>
        <taxon>rosids</taxon>
        <taxon>malvids</taxon>
        <taxon>Malvales</taxon>
        <taxon>Dipterocarpaceae</taxon>
        <taxon>Rubroshorea</taxon>
    </lineage>
</organism>
<dbReference type="PANTHER" id="PTHR37710">
    <property type="entry name" value="TRANSMEMBRANE PROTEIN"/>
    <property type="match status" value="1"/>
</dbReference>
<evidence type="ECO:0000256" key="1">
    <source>
        <dbReference type="SAM" id="Phobius"/>
    </source>
</evidence>
<feature type="transmembrane region" description="Helical" evidence="1">
    <location>
        <begin position="49"/>
        <end position="71"/>
    </location>
</feature>
<keyword evidence="1" id="KW-0812">Transmembrane</keyword>
<keyword evidence="1" id="KW-1133">Transmembrane helix</keyword>
<accession>A0AAV5JVI1</accession>
<dbReference type="Proteomes" id="UP001054252">
    <property type="component" value="Unassembled WGS sequence"/>
</dbReference>
<evidence type="ECO:0000313" key="3">
    <source>
        <dbReference type="Proteomes" id="UP001054252"/>
    </source>
</evidence>
<dbReference type="PANTHER" id="PTHR37710:SF1">
    <property type="entry name" value="TRANSMEMBRANE PROTEIN"/>
    <property type="match status" value="1"/>
</dbReference>
<dbReference type="AlphaFoldDB" id="A0AAV5JVI1"/>
<name>A0AAV5JVI1_9ROSI</name>